<name>A0ABS6Z134_9ACTN</name>
<gene>
    <name evidence="2" type="ORF">GPJ59_06030</name>
</gene>
<dbReference type="RefSeq" id="WP_219665353.1">
    <property type="nucleotide sequence ID" value="NZ_WTFF01000023.1"/>
</dbReference>
<dbReference type="EMBL" id="WTFF01000023">
    <property type="protein sequence ID" value="MBW5481453.1"/>
    <property type="molecule type" value="Genomic_DNA"/>
</dbReference>
<evidence type="ECO:0000313" key="3">
    <source>
        <dbReference type="Proteomes" id="UP000812013"/>
    </source>
</evidence>
<evidence type="ECO:0000256" key="1">
    <source>
        <dbReference type="SAM" id="MobiDB-lite"/>
    </source>
</evidence>
<keyword evidence="3" id="KW-1185">Reference proteome</keyword>
<protein>
    <submittedName>
        <fullName evidence="2">Uncharacterized protein</fullName>
    </submittedName>
</protein>
<comment type="caution">
    <text evidence="2">The sequence shown here is derived from an EMBL/GenBank/DDBJ whole genome shotgun (WGS) entry which is preliminary data.</text>
</comment>
<sequence length="55" mass="5894">MLRRGARCVAGTGGGHGIDVAGLARWAEALARRVEQGEPIDAAREAPRLSEERRP</sequence>
<accession>A0ABS6Z134</accession>
<dbReference type="Proteomes" id="UP000812013">
    <property type="component" value="Unassembled WGS sequence"/>
</dbReference>
<proteinExistence type="predicted"/>
<reference evidence="2 3" key="1">
    <citation type="submission" date="2019-12" db="EMBL/GenBank/DDBJ databases">
        <title>Genome sequence of Streptomyces bambusae.</title>
        <authorList>
            <person name="Bansal K."/>
            <person name="Choksket S."/>
            <person name="Korpole S."/>
            <person name="Patil P.B."/>
        </authorList>
    </citation>
    <scope>NUCLEOTIDE SEQUENCE [LARGE SCALE GENOMIC DNA]</scope>
    <source>
        <strain evidence="2 3">SK60</strain>
    </source>
</reference>
<organism evidence="2 3">
    <name type="scientific">Streptomyces bambusae</name>
    <dbReference type="NCBI Taxonomy" id="1550616"/>
    <lineage>
        <taxon>Bacteria</taxon>
        <taxon>Bacillati</taxon>
        <taxon>Actinomycetota</taxon>
        <taxon>Actinomycetes</taxon>
        <taxon>Kitasatosporales</taxon>
        <taxon>Streptomycetaceae</taxon>
        <taxon>Streptomyces</taxon>
    </lineage>
</organism>
<evidence type="ECO:0000313" key="2">
    <source>
        <dbReference type="EMBL" id="MBW5481453.1"/>
    </source>
</evidence>
<feature type="region of interest" description="Disordered" evidence="1">
    <location>
        <begin position="36"/>
        <end position="55"/>
    </location>
</feature>